<reference evidence="1" key="1">
    <citation type="journal article" date="2023" name="GigaByte">
        <title>Genome assembly of the bearded iris, Iris pallida Lam.</title>
        <authorList>
            <person name="Bruccoleri R.E."/>
            <person name="Oakeley E.J."/>
            <person name="Faust A.M.E."/>
            <person name="Altorfer M."/>
            <person name="Dessus-Babus S."/>
            <person name="Burckhardt D."/>
            <person name="Oertli M."/>
            <person name="Naumann U."/>
            <person name="Petersen F."/>
            <person name="Wong J."/>
        </authorList>
    </citation>
    <scope>NUCLEOTIDE SEQUENCE</scope>
    <source>
        <strain evidence="1">GSM-AAB239-AS_SAM_17_03QT</strain>
    </source>
</reference>
<name>A0AAX6H4E4_IRIPA</name>
<keyword evidence="2" id="KW-1185">Reference proteome</keyword>
<gene>
    <name evidence="1" type="ORF">M6B38_331720</name>
</gene>
<proteinExistence type="predicted"/>
<accession>A0AAX6H4E4</accession>
<protein>
    <submittedName>
        <fullName evidence="1">Polygalacturonase</fullName>
    </submittedName>
</protein>
<dbReference type="AlphaFoldDB" id="A0AAX6H4E4"/>
<reference evidence="1" key="2">
    <citation type="submission" date="2023-04" db="EMBL/GenBank/DDBJ databases">
        <authorList>
            <person name="Bruccoleri R.E."/>
            <person name="Oakeley E.J."/>
            <person name="Faust A.-M."/>
            <person name="Dessus-Babus S."/>
            <person name="Altorfer M."/>
            <person name="Burckhardt D."/>
            <person name="Oertli M."/>
            <person name="Naumann U."/>
            <person name="Petersen F."/>
            <person name="Wong J."/>
        </authorList>
    </citation>
    <scope>NUCLEOTIDE SEQUENCE</scope>
    <source>
        <strain evidence="1">GSM-AAB239-AS_SAM_17_03QT</strain>
        <tissue evidence="1">Leaf</tissue>
    </source>
</reference>
<evidence type="ECO:0000313" key="1">
    <source>
        <dbReference type="EMBL" id="KAJ6835431.1"/>
    </source>
</evidence>
<sequence length="96" mass="10011">MAALVVSMRVSAPMGCGGGCVGMGRDLAEGQKDERVVMVMVIFGRLWLVAVVGFGRGQVGDIGLTGEGRKGSRRDIIVDLGFACVGGVSDTRKMHV</sequence>
<comment type="caution">
    <text evidence="1">The sequence shown here is derived from an EMBL/GenBank/DDBJ whole genome shotgun (WGS) entry which is preliminary data.</text>
</comment>
<organism evidence="1 2">
    <name type="scientific">Iris pallida</name>
    <name type="common">Sweet iris</name>
    <dbReference type="NCBI Taxonomy" id="29817"/>
    <lineage>
        <taxon>Eukaryota</taxon>
        <taxon>Viridiplantae</taxon>
        <taxon>Streptophyta</taxon>
        <taxon>Embryophyta</taxon>
        <taxon>Tracheophyta</taxon>
        <taxon>Spermatophyta</taxon>
        <taxon>Magnoliopsida</taxon>
        <taxon>Liliopsida</taxon>
        <taxon>Asparagales</taxon>
        <taxon>Iridaceae</taxon>
        <taxon>Iridoideae</taxon>
        <taxon>Irideae</taxon>
        <taxon>Iris</taxon>
    </lineage>
</organism>
<dbReference type="Proteomes" id="UP001140949">
    <property type="component" value="Unassembled WGS sequence"/>
</dbReference>
<dbReference type="EMBL" id="JANAVB010013398">
    <property type="protein sequence ID" value="KAJ6835431.1"/>
    <property type="molecule type" value="Genomic_DNA"/>
</dbReference>
<evidence type="ECO:0000313" key="2">
    <source>
        <dbReference type="Proteomes" id="UP001140949"/>
    </source>
</evidence>